<dbReference type="SUPFAM" id="SSF53098">
    <property type="entry name" value="Ribonuclease H-like"/>
    <property type="match status" value="1"/>
</dbReference>
<dbReference type="InterPro" id="IPR043502">
    <property type="entry name" value="DNA/RNA_pol_sf"/>
</dbReference>
<dbReference type="InterPro" id="IPR041588">
    <property type="entry name" value="Integrase_H2C2"/>
</dbReference>
<dbReference type="EMBL" id="GG678682">
    <property type="protein sequence ID" value="EER08849.1"/>
    <property type="molecule type" value="Genomic_DNA"/>
</dbReference>
<dbReference type="InterPro" id="IPR001584">
    <property type="entry name" value="Integrase_cat-core"/>
</dbReference>
<evidence type="ECO:0000313" key="4">
    <source>
        <dbReference type="EMBL" id="EER08849.1"/>
    </source>
</evidence>
<dbReference type="GO" id="GO:0003676">
    <property type="term" value="F:nucleic acid binding"/>
    <property type="evidence" value="ECO:0007669"/>
    <property type="project" value="InterPro"/>
</dbReference>
<dbReference type="InterPro" id="IPR050951">
    <property type="entry name" value="Retrovirus_Pol_polyprotein"/>
</dbReference>
<proteinExistence type="predicted"/>
<keyword evidence="5" id="KW-1185">Reference proteome</keyword>
<dbReference type="PANTHER" id="PTHR37984:SF5">
    <property type="entry name" value="PROTEIN NYNRIN-LIKE"/>
    <property type="match status" value="1"/>
</dbReference>
<dbReference type="GO" id="GO:0015074">
    <property type="term" value="P:DNA integration"/>
    <property type="evidence" value="ECO:0007669"/>
    <property type="project" value="InterPro"/>
</dbReference>
<dbReference type="Gene3D" id="3.10.10.10">
    <property type="entry name" value="HIV Type 1 Reverse Transcriptase, subunit A, domain 1"/>
    <property type="match status" value="1"/>
</dbReference>
<reference evidence="4 5" key="1">
    <citation type="submission" date="2008-07" db="EMBL/GenBank/DDBJ databases">
        <authorList>
            <person name="El-Sayed N."/>
            <person name="Caler E."/>
            <person name="Inman J."/>
            <person name="Amedeo P."/>
            <person name="Hass B."/>
            <person name="Wortman J."/>
        </authorList>
    </citation>
    <scope>NUCLEOTIDE SEQUENCE [LARGE SCALE GENOMIC DNA]</scope>
    <source>
        <strain evidence="5">ATCC 50983 / TXsc</strain>
    </source>
</reference>
<dbReference type="Gene3D" id="3.30.420.10">
    <property type="entry name" value="Ribonuclease H-like superfamily/Ribonuclease H"/>
    <property type="match status" value="1"/>
</dbReference>
<dbReference type="Gene3D" id="3.30.70.270">
    <property type="match status" value="1"/>
</dbReference>
<evidence type="ECO:0000259" key="2">
    <source>
        <dbReference type="PROSITE" id="PS50878"/>
    </source>
</evidence>
<gene>
    <name evidence="4" type="ORF">Pmar_PMAR023988</name>
</gene>
<evidence type="ECO:0000259" key="3">
    <source>
        <dbReference type="PROSITE" id="PS50994"/>
    </source>
</evidence>
<dbReference type="Gene3D" id="1.10.340.70">
    <property type="match status" value="1"/>
</dbReference>
<name>C5L354_PERM5</name>
<dbReference type="GeneID" id="9064666"/>
<dbReference type="InParanoid" id="C5L354"/>
<feature type="domain" description="Reverse transcriptase" evidence="2">
    <location>
        <begin position="75"/>
        <end position="296"/>
    </location>
</feature>
<protein>
    <submittedName>
        <fullName evidence="4">Gag/pol/env polyprotein, putative</fullName>
    </submittedName>
</protein>
<dbReference type="Pfam" id="PF00665">
    <property type="entry name" value="rve"/>
    <property type="match status" value="1"/>
</dbReference>
<feature type="domain" description="Integrase catalytic" evidence="3">
    <location>
        <begin position="763"/>
        <end position="924"/>
    </location>
</feature>
<dbReference type="InterPro" id="IPR012337">
    <property type="entry name" value="RNaseH-like_sf"/>
</dbReference>
<evidence type="ECO:0000313" key="5">
    <source>
        <dbReference type="Proteomes" id="UP000007800"/>
    </source>
</evidence>
<dbReference type="RefSeq" id="XP_002777033.1">
    <property type="nucleotide sequence ID" value="XM_002776987.1"/>
</dbReference>
<dbReference type="InterPro" id="IPR036397">
    <property type="entry name" value="RNaseH_sf"/>
</dbReference>
<evidence type="ECO:0000256" key="1">
    <source>
        <dbReference type="SAM" id="MobiDB-lite"/>
    </source>
</evidence>
<dbReference type="SUPFAM" id="SSF56672">
    <property type="entry name" value="DNA/RNA polymerases"/>
    <property type="match status" value="1"/>
</dbReference>
<accession>C5L354</accession>
<dbReference type="AlphaFoldDB" id="C5L354"/>
<dbReference type="PANTHER" id="PTHR37984">
    <property type="entry name" value="PROTEIN CBG26694"/>
    <property type="match status" value="1"/>
</dbReference>
<dbReference type="PROSITE" id="PS50878">
    <property type="entry name" value="RT_POL"/>
    <property type="match status" value="1"/>
</dbReference>
<dbReference type="Pfam" id="PF17921">
    <property type="entry name" value="Integrase_H2C2"/>
    <property type="match status" value="1"/>
</dbReference>
<feature type="region of interest" description="Disordered" evidence="1">
    <location>
        <begin position="1056"/>
        <end position="1119"/>
    </location>
</feature>
<dbReference type="Proteomes" id="UP000007800">
    <property type="component" value="Unassembled WGS sequence"/>
</dbReference>
<dbReference type="InterPro" id="IPR043128">
    <property type="entry name" value="Rev_trsase/Diguanyl_cyclase"/>
</dbReference>
<dbReference type="PROSITE" id="PS50994">
    <property type="entry name" value="INTEGRASE"/>
    <property type="match status" value="1"/>
</dbReference>
<feature type="compositionally biased region" description="Low complexity" evidence="1">
    <location>
        <begin position="1108"/>
        <end position="1119"/>
    </location>
</feature>
<dbReference type="Pfam" id="PF00078">
    <property type="entry name" value="RVT_1"/>
    <property type="match status" value="1"/>
</dbReference>
<sequence length="1228" mass="137917">MVDVSPLTDNSSSVTHLHADVTLPSWVQLAPALQVQEVLDSTDWLVVACVSDGTSQYIWCDIDDIQVPDIPVPREHPKLTSAPDPVKAEAVRLVDEMLTVGKLSHPPPGLHLRAVTNYYPVVGKRVRPVFPSLQVNRGLNRLLRSIRFRQSPLTELKTGLRGCVHAISMDVRDAFMQLRAGVGLQRFPGLYHRGGTLVFTRVPYGLAISPHILEVAVRHVVGRLITAGVLPDCQVKVLHYMDDVFLLSRRSLTPTEVSTLTGRVVDLFARYSLPMSPKKTIVLFDTAKVNALGLEYIDHGKFVRFPLPRWQALFHIDLDRTWTYRTVLSHLGMLTAESDVLPEHCLEQRNLLQGLLASERHRLQRAWTDTISPTLCALLHDWLTTYRGYAEPPPLCRFINAALPITVYTDASQYALAYKIYQDGHLILQGQRVLRRRTERTLHANVLELYAVYFALSRLILYESLAKVHFAHLTLFTDNKTALSCLRTLRTKSTNPVGQQAFLKRKLGQCIELVGLVRFNTIRFDYVDTKANPADSATRSPLTERLLDRLDNPLSTSTTSGQKLSADLGEHPAAVTSLVQRAAILQVLPTPWLATDLVSAIQDYRRLHRLFHAFRPTGDQSDLPADLCFFRARQRDSSRLSEYVDYLSSPSRGHHLSLRKATQHLVVSPSGLLLRHVLYDVYGQIVPQVVLHDDDHKSLIHDIIHHFHCVGGHPGIKATRHLVERYFWSPKLRHAVRRYVKQCQPCLLTQQSQAWHVPSSYPAPSRPFQTLGLDLTGPYHTAVWHTASFRVLLTATDLLTKYTVLIPLANGTLPEVLHGLRSVTWSYGVPATIVCDNAKVFSSPTFARFLREYDIRIYHTPPLAPFYGGWFERVHRTMGMVLRRLLLSRPTDWLTLLPETQWVLNHVRQQEYGASPHELLFGYSDNLHFLHAALEAVDDPVPSDAVEKHLYGHRRLLQEFCRLWEDQHTATRLALQRRATLGPQLCQGNVVYRFRPAAYKLTTGWDGPYTVLERLTDVIYLLQDPRDSAHTLREHVHNLYLVPATHDAAPHVDASPAATLHDDASPADGTPGSAVLQDATSPDDDIASAGSGSTADPAPVLSSPTVAPTPSRFSTSSSRPKQVLFKVNETVIFTKGGVAYVGQITSITPTCYLIHLLDSTTDGSWRFKWVDSSTGQTWVTDSQPTGQAEGDILEIPFTVKLIRFTLTPSRSTTRSSSALLKSFHYKKQ</sequence>
<dbReference type="OrthoDB" id="9043430at2759"/>
<organism evidence="5">
    <name type="scientific">Perkinsus marinus (strain ATCC 50983 / TXsc)</name>
    <dbReference type="NCBI Taxonomy" id="423536"/>
    <lineage>
        <taxon>Eukaryota</taxon>
        <taxon>Sar</taxon>
        <taxon>Alveolata</taxon>
        <taxon>Perkinsozoa</taxon>
        <taxon>Perkinsea</taxon>
        <taxon>Perkinsida</taxon>
        <taxon>Perkinsidae</taxon>
        <taxon>Perkinsus</taxon>
    </lineage>
</organism>
<dbReference type="InterPro" id="IPR000477">
    <property type="entry name" value="RT_dom"/>
</dbReference>